<feature type="chain" id="PRO_5042586333" evidence="1">
    <location>
        <begin position="23"/>
        <end position="156"/>
    </location>
</feature>
<name>A0AAJ5WWG9_9BACT</name>
<keyword evidence="1" id="KW-0732">Signal</keyword>
<dbReference type="PANTHER" id="PTHR35535">
    <property type="entry name" value="HEAT SHOCK PROTEIN HSLJ"/>
    <property type="match status" value="1"/>
</dbReference>
<dbReference type="PANTHER" id="PTHR35535:SF2">
    <property type="entry name" value="DUF306 DOMAIN-CONTAINING PROTEIN"/>
    <property type="match status" value="1"/>
</dbReference>
<dbReference type="InterPro" id="IPR053147">
    <property type="entry name" value="Hsp_HslJ-like"/>
</dbReference>
<organism evidence="3 4">
    <name type="scientific">Candidatus Pseudobacter hemicellulosilyticus</name>
    <dbReference type="NCBI Taxonomy" id="3121375"/>
    <lineage>
        <taxon>Bacteria</taxon>
        <taxon>Pseudomonadati</taxon>
        <taxon>Bacteroidota</taxon>
        <taxon>Chitinophagia</taxon>
        <taxon>Chitinophagales</taxon>
        <taxon>Chitinophagaceae</taxon>
        <taxon>Pseudobacter</taxon>
    </lineage>
</organism>
<feature type="domain" description="DUF306" evidence="2">
    <location>
        <begin position="42"/>
        <end position="136"/>
    </location>
</feature>
<dbReference type="EMBL" id="CP119311">
    <property type="protein sequence ID" value="WEK36838.1"/>
    <property type="molecule type" value="Genomic_DNA"/>
</dbReference>
<dbReference type="InterPro" id="IPR038670">
    <property type="entry name" value="HslJ-like_sf"/>
</dbReference>
<dbReference type="AlphaFoldDB" id="A0AAJ5WWG9"/>
<dbReference type="Gene3D" id="2.40.128.270">
    <property type="match status" value="1"/>
</dbReference>
<protein>
    <submittedName>
        <fullName evidence="3">META domain-containing protein</fullName>
    </submittedName>
</protein>
<accession>A0AAJ5WWG9</accession>
<evidence type="ECO:0000313" key="4">
    <source>
        <dbReference type="Proteomes" id="UP001220610"/>
    </source>
</evidence>
<gene>
    <name evidence="3" type="ORF">P0Y53_04925</name>
</gene>
<feature type="signal peptide" evidence="1">
    <location>
        <begin position="1"/>
        <end position="22"/>
    </location>
</feature>
<sequence length="156" mass="17264">MRVLLIIAACSLLLLAARPATHKGNLFSDQPVAANPTKDSGLTGKWYLLPVLPSDTATGNFPTITFHPKRKTFSGNSGCNDFNGSYSFTDTTIHFGENMRMTKMICTGFNEAAFMKSLLSANRYVLEDTVLILLFDATELSRWTRKPSREPVIKKA</sequence>
<dbReference type="Pfam" id="PF03724">
    <property type="entry name" value="META"/>
    <property type="match status" value="1"/>
</dbReference>
<proteinExistence type="predicted"/>
<dbReference type="InterPro" id="IPR005184">
    <property type="entry name" value="DUF306_Meta_HslJ"/>
</dbReference>
<reference evidence="3" key="1">
    <citation type="submission" date="2023-03" db="EMBL/GenBank/DDBJ databases">
        <title>Andean soil-derived lignocellulolytic bacterial consortium as a source of novel taxa and putative plastic-active enzymes.</title>
        <authorList>
            <person name="Diaz-Garcia L."/>
            <person name="Chuvochina M."/>
            <person name="Feuerriegel G."/>
            <person name="Bunk B."/>
            <person name="Sproer C."/>
            <person name="Streit W.R."/>
            <person name="Rodriguez L.M."/>
            <person name="Overmann J."/>
            <person name="Jimenez D.J."/>
        </authorList>
    </citation>
    <scope>NUCLEOTIDE SEQUENCE</scope>
    <source>
        <strain evidence="3">MAG 7</strain>
    </source>
</reference>
<evidence type="ECO:0000259" key="2">
    <source>
        <dbReference type="Pfam" id="PF03724"/>
    </source>
</evidence>
<evidence type="ECO:0000256" key="1">
    <source>
        <dbReference type="SAM" id="SignalP"/>
    </source>
</evidence>
<evidence type="ECO:0000313" key="3">
    <source>
        <dbReference type="EMBL" id="WEK36838.1"/>
    </source>
</evidence>
<dbReference type="Proteomes" id="UP001220610">
    <property type="component" value="Chromosome"/>
</dbReference>